<reference evidence="2" key="1">
    <citation type="journal article" date="2014" name="Int. J. Syst. Evol. Microbiol.">
        <title>Complete genome sequence of Corynebacterium casei LMG S-19264T (=DSM 44701T), isolated from a smear-ripened cheese.</title>
        <authorList>
            <consortium name="US DOE Joint Genome Institute (JGI-PGF)"/>
            <person name="Walter F."/>
            <person name="Albersmeier A."/>
            <person name="Kalinowski J."/>
            <person name="Ruckert C."/>
        </authorList>
    </citation>
    <scope>NUCLEOTIDE SEQUENCE</scope>
    <source>
        <strain evidence="2">CGMCC 1.12195</strain>
    </source>
</reference>
<protein>
    <recommendedName>
        <fullName evidence="4">YD repeat-containing protein</fullName>
    </recommendedName>
</protein>
<dbReference type="EMBL" id="BMER01000005">
    <property type="protein sequence ID" value="GGH00754.1"/>
    <property type="molecule type" value="Genomic_DNA"/>
</dbReference>
<dbReference type="AlphaFoldDB" id="A0A917I123"/>
<dbReference type="RefSeq" id="WP_188507957.1">
    <property type="nucleotide sequence ID" value="NZ_BMER01000005.1"/>
</dbReference>
<feature type="chain" id="PRO_5037379309" description="YD repeat-containing protein" evidence="1">
    <location>
        <begin position="23"/>
        <end position="664"/>
    </location>
</feature>
<evidence type="ECO:0000313" key="2">
    <source>
        <dbReference type="EMBL" id="GGH00754.1"/>
    </source>
</evidence>
<evidence type="ECO:0000313" key="3">
    <source>
        <dbReference type="Proteomes" id="UP000660862"/>
    </source>
</evidence>
<sequence>MKNKLLLLLPVFISIYFTPALAQQKIKDHTSRGAVLPTKDALLELESTNKGLLHARVQLIRTDDAAPLSQHRAGMMVYNTATGNDVVPGIYYNNGNRWILVAGGSVTPINYNPDTYELTYIDVKGDTQVINLEEVVQAVETVTVLGYDASGHQLTYQDESGLTHVLDLNVGTLAFDDQTNVLAYTNEDGTTTNIPLNNTSLSYDPSLGILRYVNTLGQLQEFNLSDVVDQLETVTALSYNSDTHVLTYIDENSATHAFNLDVGRLAYDNATNTLNYTDEEGTPSPLPLNNTGLEYDTDNSQLVYTNTLGLEERIDLAAIVAEEETLTVMDYNVTTHLLTYQDEDGGTQSVDLSAYLDDTDDQAISLAGNTLTLEDGGTVDLSPYLDNTDDQQVTDFSITGNTLTLTLEDGGTQSVDLSAYLDDTDDQAISLAGNTLTLEDGGTVDLSPYLDNTDDQQVTDFSITGNTLTLTLEDGGTQSVDLSAYLTEASNGLHIETVNPATEGHVKLGGTLTEPTAIQTDFTNTLAITGLEYSRASDDKIVVADATTGELKALKATMPKFFYMPSIIIPTAPDQLENPATFGTIDLYEQYQGQFGTPRVSNPGATIPLPVLPRVELDYHVTWFDENVFENVNVSDLGILTYAVKTNADVTIGSFMNIVFAVKP</sequence>
<keyword evidence="3" id="KW-1185">Reference proteome</keyword>
<organism evidence="2 3">
    <name type="scientific">Parapedobacter pyrenivorans</name>
    <dbReference type="NCBI Taxonomy" id="1305674"/>
    <lineage>
        <taxon>Bacteria</taxon>
        <taxon>Pseudomonadati</taxon>
        <taxon>Bacteroidota</taxon>
        <taxon>Sphingobacteriia</taxon>
        <taxon>Sphingobacteriales</taxon>
        <taxon>Sphingobacteriaceae</taxon>
        <taxon>Parapedobacter</taxon>
    </lineage>
</organism>
<accession>A0A917I123</accession>
<evidence type="ECO:0008006" key="4">
    <source>
        <dbReference type="Google" id="ProtNLM"/>
    </source>
</evidence>
<feature type="signal peptide" evidence="1">
    <location>
        <begin position="1"/>
        <end position="22"/>
    </location>
</feature>
<reference evidence="2" key="2">
    <citation type="submission" date="2020-09" db="EMBL/GenBank/DDBJ databases">
        <authorList>
            <person name="Sun Q."/>
            <person name="Zhou Y."/>
        </authorList>
    </citation>
    <scope>NUCLEOTIDE SEQUENCE</scope>
    <source>
        <strain evidence="2">CGMCC 1.12195</strain>
    </source>
</reference>
<gene>
    <name evidence="2" type="ORF">GCM10007415_40860</name>
</gene>
<keyword evidence="1" id="KW-0732">Signal</keyword>
<proteinExistence type="predicted"/>
<evidence type="ECO:0000256" key="1">
    <source>
        <dbReference type="SAM" id="SignalP"/>
    </source>
</evidence>
<dbReference type="Proteomes" id="UP000660862">
    <property type="component" value="Unassembled WGS sequence"/>
</dbReference>
<name>A0A917I123_9SPHI</name>
<comment type="caution">
    <text evidence="2">The sequence shown here is derived from an EMBL/GenBank/DDBJ whole genome shotgun (WGS) entry which is preliminary data.</text>
</comment>